<keyword evidence="5" id="KW-0808">Transferase</keyword>
<name>A0A7S4A800_9STRA</name>
<evidence type="ECO:0000259" key="17">
    <source>
        <dbReference type="PROSITE" id="PS50222"/>
    </source>
</evidence>
<dbReference type="Pfam" id="PF00069">
    <property type="entry name" value="Pkinase"/>
    <property type="match status" value="1"/>
</dbReference>
<reference evidence="18" key="1">
    <citation type="submission" date="2021-01" db="EMBL/GenBank/DDBJ databases">
        <authorList>
            <person name="Corre E."/>
            <person name="Pelletier E."/>
            <person name="Niang G."/>
            <person name="Scheremetjew M."/>
            <person name="Finn R."/>
            <person name="Kale V."/>
            <person name="Holt S."/>
            <person name="Cochrane G."/>
            <person name="Meng A."/>
            <person name="Brown T."/>
            <person name="Cohen L."/>
        </authorList>
    </citation>
    <scope>NUCLEOTIDE SEQUENCE</scope>
    <source>
        <strain evidence="18">CCMP1756</strain>
    </source>
</reference>
<dbReference type="EC" id="2.7.11.1" evidence="3"/>
<keyword evidence="11" id="KW-0067">ATP-binding</keyword>
<proteinExistence type="inferred from homology"/>
<dbReference type="PROSITE" id="PS50222">
    <property type="entry name" value="EF_HAND_2"/>
    <property type="match status" value="4"/>
</dbReference>
<reference evidence="19" key="2">
    <citation type="submission" date="2021-11" db="EMBL/GenBank/DDBJ databases">
        <authorList>
            <consortium name="Genoscope - CEA"/>
            <person name="William W."/>
        </authorList>
    </citation>
    <scope>NUCLEOTIDE SEQUENCE</scope>
</reference>
<evidence type="ECO:0000256" key="11">
    <source>
        <dbReference type="ARBA" id="ARBA00022840"/>
    </source>
</evidence>
<feature type="compositionally biased region" description="Basic and acidic residues" evidence="15">
    <location>
        <begin position="1"/>
        <end position="15"/>
    </location>
</feature>
<dbReference type="FunFam" id="3.30.200.20:FF:000315">
    <property type="entry name" value="Calcium-dependent protein kinase 3"/>
    <property type="match status" value="1"/>
</dbReference>
<keyword evidence="20" id="KW-1185">Reference proteome</keyword>
<dbReference type="Gene3D" id="3.30.200.20">
    <property type="entry name" value="Phosphorylase Kinase, domain 1"/>
    <property type="match status" value="1"/>
</dbReference>
<dbReference type="InterPro" id="IPR011992">
    <property type="entry name" value="EF-hand-dom_pair"/>
</dbReference>
<dbReference type="GO" id="GO:0043226">
    <property type="term" value="C:organelle"/>
    <property type="evidence" value="ECO:0007669"/>
    <property type="project" value="UniProtKB-ARBA"/>
</dbReference>
<dbReference type="CDD" id="cd05117">
    <property type="entry name" value="STKc_CAMK"/>
    <property type="match status" value="1"/>
</dbReference>
<dbReference type="OrthoDB" id="40902at2759"/>
<organism evidence="18">
    <name type="scientific">Pelagomonas calceolata</name>
    <dbReference type="NCBI Taxonomy" id="35677"/>
    <lineage>
        <taxon>Eukaryota</taxon>
        <taxon>Sar</taxon>
        <taxon>Stramenopiles</taxon>
        <taxon>Ochrophyta</taxon>
        <taxon>Pelagophyceae</taxon>
        <taxon>Pelagomonadales</taxon>
        <taxon>Pelagomonadaceae</taxon>
        <taxon>Pelagomonas</taxon>
    </lineage>
</organism>
<keyword evidence="9" id="KW-0418">Kinase</keyword>
<dbReference type="PROSITE" id="PS50011">
    <property type="entry name" value="PROTEIN_KINASE_DOM"/>
    <property type="match status" value="1"/>
</dbReference>
<evidence type="ECO:0000256" key="12">
    <source>
        <dbReference type="ARBA" id="ARBA00024334"/>
    </source>
</evidence>
<accession>A0A7S4A800</accession>
<dbReference type="SUPFAM" id="SSF47473">
    <property type="entry name" value="EF-hand"/>
    <property type="match status" value="1"/>
</dbReference>
<evidence type="ECO:0000256" key="10">
    <source>
        <dbReference type="ARBA" id="ARBA00022837"/>
    </source>
</evidence>
<comment type="catalytic activity">
    <reaction evidence="13">
        <text>L-threonyl-[protein] + ATP = O-phospho-L-threonyl-[protein] + ADP + H(+)</text>
        <dbReference type="Rhea" id="RHEA:46608"/>
        <dbReference type="Rhea" id="RHEA-COMP:11060"/>
        <dbReference type="Rhea" id="RHEA-COMP:11605"/>
        <dbReference type="ChEBI" id="CHEBI:15378"/>
        <dbReference type="ChEBI" id="CHEBI:30013"/>
        <dbReference type="ChEBI" id="CHEBI:30616"/>
        <dbReference type="ChEBI" id="CHEBI:61977"/>
        <dbReference type="ChEBI" id="CHEBI:456216"/>
        <dbReference type="EC" id="2.7.11.1"/>
    </reaction>
</comment>
<evidence type="ECO:0000256" key="9">
    <source>
        <dbReference type="ARBA" id="ARBA00022777"/>
    </source>
</evidence>
<evidence type="ECO:0000256" key="6">
    <source>
        <dbReference type="ARBA" id="ARBA00022723"/>
    </source>
</evidence>
<dbReference type="PANTHER" id="PTHR24349">
    <property type="entry name" value="SERINE/THREONINE-PROTEIN KINASE"/>
    <property type="match status" value="1"/>
</dbReference>
<dbReference type="EMBL" id="CAKKNE010000002">
    <property type="protein sequence ID" value="CAH0369050.1"/>
    <property type="molecule type" value="Genomic_DNA"/>
</dbReference>
<keyword evidence="10" id="KW-0106">Calcium</keyword>
<evidence type="ECO:0000256" key="7">
    <source>
        <dbReference type="ARBA" id="ARBA00022737"/>
    </source>
</evidence>
<keyword evidence="6" id="KW-0479">Metal-binding</keyword>
<dbReference type="SMART" id="SM00054">
    <property type="entry name" value="EFh"/>
    <property type="match status" value="4"/>
</dbReference>
<protein>
    <recommendedName>
        <fullName evidence="3">non-specific serine/threonine protein kinase</fullName>
        <ecNumber evidence="3">2.7.11.1</ecNumber>
    </recommendedName>
</protein>
<dbReference type="InterPro" id="IPR011009">
    <property type="entry name" value="Kinase-like_dom_sf"/>
</dbReference>
<keyword evidence="4" id="KW-0723">Serine/threonine-protein kinase</keyword>
<dbReference type="GO" id="GO:0004674">
    <property type="term" value="F:protein serine/threonine kinase activity"/>
    <property type="evidence" value="ECO:0007669"/>
    <property type="project" value="UniProtKB-KW"/>
</dbReference>
<comment type="cofactor">
    <cofactor evidence="1">
        <name>Mg(2+)</name>
        <dbReference type="ChEBI" id="CHEBI:18420"/>
    </cofactor>
</comment>
<sequence>MGACLGKKEKPEVHRSLRTQHKSAKQNMMRQRDTDIAQFYDIDATIGRGSIGTVARAKHKESSKWYAVKTLQTSKMSKDALEEMMNEIAIMMGLDHPNIVRPLELFQKKREIYFIIPYCSGGDLYKRAPYTEHHASRYIAQVCDAVAYMHKFGVVHRDLKFENVLFQSKAPESEVVVIDFGLAKAKVARDKRLHDFVGTLYSMAPEVLRGSYDAKCDVWSIGVISYMMLASAMPFTRFDDEELLLRDLEAERYDMRRRCIRKRSEDARDFVRSLLKAKVKERPTMAAVLKLPWIKGKNRDHEPSPNSERASFSETLSEQDLAGSLREYSATSAIRRVGLMVIAHRTEADSVRTLRKAFRAIDTGGEGYITFQELEDVLAKNGHSSEEIKDIFNAVDHANDQRISYTEFLAAMLDGQSHLQEDALLDAFDRIDSDDSGFISFENLRDLLGRQFSPQLVQQMIADADFKENGVIDYEEFKQMMLGSRPARRLADEAASE</sequence>
<dbReference type="Gene3D" id="1.10.238.10">
    <property type="entry name" value="EF-hand"/>
    <property type="match status" value="2"/>
</dbReference>
<feature type="domain" description="Protein kinase" evidence="16">
    <location>
        <begin position="40"/>
        <end position="294"/>
    </location>
</feature>
<gene>
    <name evidence="18" type="ORF">PCAL00307_LOCUS22094</name>
    <name evidence="19" type="ORF">PECAL_2P21560</name>
</gene>
<dbReference type="AlphaFoldDB" id="A0A7S4A800"/>
<evidence type="ECO:0000256" key="3">
    <source>
        <dbReference type="ARBA" id="ARBA00012513"/>
    </source>
</evidence>
<feature type="domain" description="EF-hand" evidence="17">
    <location>
        <begin position="386"/>
        <end position="418"/>
    </location>
</feature>
<dbReference type="InterPro" id="IPR000719">
    <property type="entry name" value="Prot_kinase_dom"/>
</dbReference>
<evidence type="ECO:0000256" key="14">
    <source>
        <dbReference type="ARBA" id="ARBA00048679"/>
    </source>
</evidence>
<evidence type="ECO:0000256" key="5">
    <source>
        <dbReference type="ARBA" id="ARBA00022679"/>
    </source>
</evidence>
<feature type="domain" description="EF-hand" evidence="17">
    <location>
        <begin position="457"/>
        <end position="487"/>
    </location>
</feature>
<evidence type="ECO:0000256" key="4">
    <source>
        <dbReference type="ARBA" id="ARBA00022527"/>
    </source>
</evidence>
<dbReference type="Pfam" id="PF13499">
    <property type="entry name" value="EF-hand_7"/>
    <property type="match status" value="2"/>
</dbReference>
<evidence type="ECO:0000256" key="2">
    <source>
        <dbReference type="ARBA" id="ARBA00005253"/>
    </source>
</evidence>
<feature type="region of interest" description="Disordered" evidence="15">
    <location>
        <begin position="1"/>
        <end position="28"/>
    </location>
</feature>
<evidence type="ECO:0000256" key="15">
    <source>
        <dbReference type="SAM" id="MobiDB-lite"/>
    </source>
</evidence>
<comment type="similarity">
    <text evidence="12">Belongs to the protein kinase superfamily. Ser/Thr protein kinase family. CDPK subfamily.</text>
</comment>
<dbReference type="FunFam" id="1.10.238.10:FF:000178">
    <property type="entry name" value="Calmodulin-2 A"/>
    <property type="match status" value="1"/>
</dbReference>
<dbReference type="Proteomes" id="UP000789595">
    <property type="component" value="Unassembled WGS sequence"/>
</dbReference>
<evidence type="ECO:0000259" key="16">
    <source>
        <dbReference type="PROSITE" id="PS50011"/>
    </source>
</evidence>
<dbReference type="GO" id="GO:0005524">
    <property type="term" value="F:ATP binding"/>
    <property type="evidence" value="ECO:0007669"/>
    <property type="project" value="UniProtKB-KW"/>
</dbReference>
<dbReference type="CDD" id="cd00051">
    <property type="entry name" value="EFh"/>
    <property type="match status" value="2"/>
</dbReference>
<dbReference type="SMART" id="SM00220">
    <property type="entry name" value="S_TKc"/>
    <property type="match status" value="1"/>
</dbReference>
<evidence type="ECO:0000256" key="1">
    <source>
        <dbReference type="ARBA" id="ARBA00001946"/>
    </source>
</evidence>
<evidence type="ECO:0000313" key="19">
    <source>
        <dbReference type="EMBL" id="CAH0369050.1"/>
    </source>
</evidence>
<dbReference type="FunFam" id="1.10.510.10:FF:000571">
    <property type="entry name" value="Maternal embryonic leucine zipper kinase"/>
    <property type="match status" value="1"/>
</dbReference>
<dbReference type="InterPro" id="IPR002048">
    <property type="entry name" value="EF_hand_dom"/>
</dbReference>
<comment type="catalytic activity">
    <reaction evidence="14">
        <text>L-seryl-[protein] + ATP = O-phospho-L-seryl-[protein] + ADP + H(+)</text>
        <dbReference type="Rhea" id="RHEA:17989"/>
        <dbReference type="Rhea" id="RHEA-COMP:9863"/>
        <dbReference type="Rhea" id="RHEA-COMP:11604"/>
        <dbReference type="ChEBI" id="CHEBI:15378"/>
        <dbReference type="ChEBI" id="CHEBI:29999"/>
        <dbReference type="ChEBI" id="CHEBI:30616"/>
        <dbReference type="ChEBI" id="CHEBI:83421"/>
        <dbReference type="ChEBI" id="CHEBI:456216"/>
        <dbReference type="EC" id="2.7.11.1"/>
    </reaction>
</comment>
<feature type="domain" description="EF-hand" evidence="17">
    <location>
        <begin position="349"/>
        <end position="384"/>
    </location>
</feature>
<dbReference type="InterPro" id="IPR050205">
    <property type="entry name" value="CDPK_Ser/Thr_kinases"/>
</dbReference>
<evidence type="ECO:0000313" key="18">
    <source>
        <dbReference type="EMBL" id="CAE0706643.1"/>
    </source>
</evidence>
<feature type="domain" description="EF-hand" evidence="17">
    <location>
        <begin position="419"/>
        <end position="454"/>
    </location>
</feature>
<keyword evidence="7" id="KW-0677">Repeat</keyword>
<evidence type="ECO:0000256" key="8">
    <source>
        <dbReference type="ARBA" id="ARBA00022741"/>
    </source>
</evidence>
<comment type="similarity">
    <text evidence="2">Belongs to the centrin family.</text>
</comment>
<dbReference type="GO" id="GO:0005509">
    <property type="term" value="F:calcium ion binding"/>
    <property type="evidence" value="ECO:0007669"/>
    <property type="project" value="InterPro"/>
</dbReference>
<dbReference type="InterPro" id="IPR008271">
    <property type="entry name" value="Ser/Thr_kinase_AS"/>
</dbReference>
<evidence type="ECO:0000256" key="13">
    <source>
        <dbReference type="ARBA" id="ARBA00047899"/>
    </source>
</evidence>
<dbReference type="SUPFAM" id="SSF56112">
    <property type="entry name" value="Protein kinase-like (PK-like)"/>
    <property type="match status" value="1"/>
</dbReference>
<dbReference type="Gene3D" id="1.10.510.10">
    <property type="entry name" value="Transferase(Phosphotransferase) domain 1"/>
    <property type="match status" value="1"/>
</dbReference>
<dbReference type="EMBL" id="HBIW01025622">
    <property type="protein sequence ID" value="CAE0706643.1"/>
    <property type="molecule type" value="Transcribed_RNA"/>
</dbReference>
<evidence type="ECO:0000313" key="20">
    <source>
        <dbReference type="Proteomes" id="UP000789595"/>
    </source>
</evidence>
<dbReference type="PROSITE" id="PS00108">
    <property type="entry name" value="PROTEIN_KINASE_ST"/>
    <property type="match status" value="1"/>
</dbReference>
<keyword evidence="8" id="KW-0547">Nucleotide-binding</keyword>